<evidence type="ECO:0000256" key="2">
    <source>
        <dbReference type="SAM" id="MobiDB-lite"/>
    </source>
</evidence>
<name>A0A165B5Q8_9APHY</name>
<keyword evidence="4" id="KW-1185">Reference proteome</keyword>
<reference evidence="3 4" key="1">
    <citation type="journal article" date="2016" name="Mol. Biol. Evol.">
        <title>Comparative Genomics of Early-Diverging Mushroom-Forming Fungi Provides Insights into the Origins of Lignocellulose Decay Capabilities.</title>
        <authorList>
            <person name="Nagy L.G."/>
            <person name="Riley R."/>
            <person name="Tritt A."/>
            <person name="Adam C."/>
            <person name="Daum C."/>
            <person name="Floudas D."/>
            <person name="Sun H."/>
            <person name="Yadav J.S."/>
            <person name="Pangilinan J."/>
            <person name="Larsson K.H."/>
            <person name="Matsuura K."/>
            <person name="Barry K."/>
            <person name="Labutti K."/>
            <person name="Kuo R."/>
            <person name="Ohm R.A."/>
            <person name="Bhattacharya S.S."/>
            <person name="Shirouzu T."/>
            <person name="Yoshinaga Y."/>
            <person name="Martin F.M."/>
            <person name="Grigoriev I.V."/>
            <person name="Hibbett D.S."/>
        </authorList>
    </citation>
    <scope>NUCLEOTIDE SEQUENCE [LARGE SCALE GENOMIC DNA]</scope>
    <source>
        <strain evidence="3 4">93-53</strain>
    </source>
</reference>
<dbReference type="EMBL" id="KV427689">
    <property type="protein sequence ID" value="KZT00298.1"/>
    <property type="molecule type" value="Genomic_DNA"/>
</dbReference>
<dbReference type="SUPFAM" id="SSF88723">
    <property type="entry name" value="PIN domain-like"/>
    <property type="match status" value="1"/>
</dbReference>
<dbReference type="STRING" id="1314785.A0A165B5Q8"/>
<dbReference type="InParanoid" id="A0A165B5Q8"/>
<feature type="region of interest" description="Disordered" evidence="2">
    <location>
        <begin position="414"/>
        <end position="434"/>
    </location>
</feature>
<proteinExistence type="inferred from homology"/>
<dbReference type="Gene3D" id="3.40.50.1010">
    <property type="entry name" value="5'-nuclease"/>
    <property type="match status" value="1"/>
</dbReference>
<gene>
    <name evidence="3" type="ORF">LAESUDRAFT_688293</name>
</gene>
<dbReference type="PANTHER" id="PTHR15665">
    <property type="entry name" value="ASTEROID PROTEIN"/>
    <property type="match status" value="1"/>
</dbReference>
<evidence type="ECO:0000313" key="4">
    <source>
        <dbReference type="Proteomes" id="UP000076871"/>
    </source>
</evidence>
<sequence>MGILGLTTYLRENKATLAHTLEFADGDDECLTTVVVDGWSFIYELIRCADLPWVYGGEYDVFCKLIAQVVSAWIRVGLRVVFVFDGPYPRIKFPTIIARSNQTNIHGGLLFFRTSAAARSTSRFLHETSMLPPLAYNVCIRTLLDLTSNTQYHHLLDVHFADEEGDPYAVALAGRLGAYVVGRDSDYVILNTEGYKGYIPMDEMVWHAISSIAVSETDSVNESIYSGADEEVDDDGFQKVRRPKARKRTVAEQRTGRGLLPPDVSNEPSARLMLMVAVYTPASLASRLELPVSLLSLLGALVGNDFTGTSESAALLSAQISSPRRSLRSLFFERQLTLVQRITRVAKTLHTILATTMSSHQAAPKRRNRRQIGSVMELIDAAVTALLLRPPDTTAAGEKESIVERIAEATLQYALPRHDGRDTSEDGSVAEEDREQGSWASDICAIHAHESCPLFAFLSHHQNEREIVSHAYDAANGDEPHPRYFGDEQGPHARVRALYLSAYRRGDLDPHILDVLSTGTAWSRLFLEHPDKETVSRSIGRPIREWYYSLLESGIGLPRHPDADANEEENSEDELIDVVEESDDDLLAPLRGALEQLGDQEDANGVQKVVTEYIRRGTHLAAEDVIVPPLDAVLAKLSVPIPVSVQQNTQNGSALPVQLWEENARMTFLFCALSSNVPSARRVRGAQLAAVLAVRWTVMRMHLRAEESKGNKDREMEKWTKDEARAFLAAFSWTSTKEDLAEAHDSVVPVQERNIQLLAQVSMAAECIGQLAQVLLLADLVPSPMPVFSGRRFHAALTDGTAQSANTLLDNLLAACVEGQENAFAEKILKPKKERKKAAASPTPSKVRPAGQARKQSVFEILSGLDA</sequence>
<evidence type="ECO:0000256" key="1">
    <source>
        <dbReference type="ARBA" id="ARBA00007398"/>
    </source>
</evidence>
<feature type="region of interest" description="Disordered" evidence="2">
    <location>
        <begin position="832"/>
        <end position="854"/>
    </location>
</feature>
<organism evidence="3 4">
    <name type="scientific">Laetiporus sulphureus 93-53</name>
    <dbReference type="NCBI Taxonomy" id="1314785"/>
    <lineage>
        <taxon>Eukaryota</taxon>
        <taxon>Fungi</taxon>
        <taxon>Dikarya</taxon>
        <taxon>Basidiomycota</taxon>
        <taxon>Agaricomycotina</taxon>
        <taxon>Agaricomycetes</taxon>
        <taxon>Polyporales</taxon>
        <taxon>Laetiporus</taxon>
    </lineage>
</organism>
<dbReference type="Proteomes" id="UP000076871">
    <property type="component" value="Unassembled WGS sequence"/>
</dbReference>
<dbReference type="GeneID" id="63823013"/>
<evidence type="ECO:0008006" key="5">
    <source>
        <dbReference type="Google" id="ProtNLM"/>
    </source>
</evidence>
<evidence type="ECO:0000313" key="3">
    <source>
        <dbReference type="EMBL" id="KZT00298.1"/>
    </source>
</evidence>
<accession>A0A165B5Q8</accession>
<dbReference type="InterPro" id="IPR029060">
    <property type="entry name" value="PIN-like_dom_sf"/>
</dbReference>
<dbReference type="InterPro" id="IPR026832">
    <property type="entry name" value="Asteroid"/>
</dbReference>
<dbReference type="RefSeq" id="XP_040758038.1">
    <property type="nucleotide sequence ID" value="XM_040905984.1"/>
</dbReference>
<protein>
    <recommendedName>
        <fullName evidence="5">PIN domain-like protein</fullName>
    </recommendedName>
</protein>
<dbReference type="OrthoDB" id="25987at2759"/>
<comment type="similarity">
    <text evidence="1">Belongs to the asteroid family.</text>
</comment>
<dbReference type="AlphaFoldDB" id="A0A165B5Q8"/>
<dbReference type="PANTHER" id="PTHR15665:SF1">
    <property type="entry name" value="PROTEIN ASTEROID HOMOLOG 1"/>
    <property type="match status" value="1"/>
</dbReference>